<reference evidence="1 2" key="1">
    <citation type="submission" date="2022-01" db="EMBL/GenBank/DDBJ databases">
        <title>Dethiosulfovibrio faecalis sp. nov., a novel proteolytic, non-sulfur-reducing bacterium isolated from a marine aquaculture solid waste bioreactor.</title>
        <authorList>
            <person name="Grabowski S."/>
            <person name="Apolinario E."/>
            <person name="Schneider N."/>
            <person name="Marshall C.W."/>
            <person name="Sowers K.R."/>
        </authorList>
    </citation>
    <scope>NUCLEOTIDE SEQUENCE [LARGE SCALE GENOMIC DNA]</scope>
    <source>
        <strain evidence="1 2">DSM 12537</strain>
    </source>
</reference>
<proteinExistence type="predicted"/>
<name>A0ABS9ELZ3_9BACT</name>
<dbReference type="Proteomes" id="UP001200430">
    <property type="component" value="Unassembled WGS sequence"/>
</dbReference>
<dbReference type="Pfam" id="PF11148">
    <property type="entry name" value="DUF2922"/>
    <property type="match status" value="1"/>
</dbReference>
<dbReference type="RefSeq" id="WP_005659855.1">
    <property type="nucleotide sequence ID" value="NZ_JAKGUD010000004.1"/>
</dbReference>
<comment type="caution">
    <text evidence="1">The sequence shown here is derived from an EMBL/GenBank/DDBJ whole genome shotgun (WGS) entry which is preliminary data.</text>
</comment>
<dbReference type="EMBL" id="JAKGUD010000004">
    <property type="protein sequence ID" value="MCF4142221.1"/>
    <property type="molecule type" value="Genomic_DNA"/>
</dbReference>
<evidence type="ECO:0000313" key="1">
    <source>
        <dbReference type="EMBL" id="MCF4142221.1"/>
    </source>
</evidence>
<sequence length="68" mass="7463">MKTVKMTFGRSDGTKKSISLKHAKETLTETEVRTAMQSVIDNGAVLPAVTTIVEAELIDRTVEEIITQ</sequence>
<dbReference type="InterPro" id="IPR021321">
    <property type="entry name" value="DUF2922"/>
</dbReference>
<protein>
    <submittedName>
        <fullName evidence="1">DUF2922 domain-containing protein</fullName>
    </submittedName>
</protein>
<keyword evidence="2" id="KW-1185">Reference proteome</keyword>
<accession>A0ABS9ELZ3</accession>
<organism evidence="1 2">
    <name type="scientific">Dethiosulfovibrio marinus</name>
    <dbReference type="NCBI Taxonomy" id="133532"/>
    <lineage>
        <taxon>Bacteria</taxon>
        <taxon>Thermotogati</taxon>
        <taxon>Synergistota</taxon>
        <taxon>Synergistia</taxon>
        <taxon>Synergistales</taxon>
        <taxon>Dethiosulfovibrionaceae</taxon>
        <taxon>Dethiosulfovibrio</taxon>
    </lineage>
</organism>
<evidence type="ECO:0000313" key="2">
    <source>
        <dbReference type="Proteomes" id="UP001200430"/>
    </source>
</evidence>
<gene>
    <name evidence="1" type="ORF">L2W38_05295</name>
</gene>